<evidence type="ECO:0000313" key="1">
    <source>
        <dbReference type="EMBL" id="MBJ6372726.1"/>
    </source>
</evidence>
<accession>A0A8J7LWV2</accession>
<protein>
    <submittedName>
        <fullName evidence="1">Uncharacterized protein</fullName>
    </submittedName>
</protein>
<dbReference type="Proteomes" id="UP000619079">
    <property type="component" value="Unassembled WGS sequence"/>
</dbReference>
<keyword evidence="2" id="KW-1185">Reference proteome</keyword>
<evidence type="ECO:0000313" key="2">
    <source>
        <dbReference type="Proteomes" id="UP000619079"/>
    </source>
</evidence>
<dbReference type="RefSeq" id="WP_199025606.1">
    <property type="nucleotide sequence ID" value="NZ_JAELVR010000010.1"/>
</dbReference>
<sequence length="83" mass="9025">MLYIVLTACLVSSPEECGERYIPVYADVSPMACMMGAQAEIAQWKETHAELIVSRWQCKTGETIAAAAAPRDLAARPARIGLK</sequence>
<proteinExistence type="predicted"/>
<comment type="caution">
    <text evidence="1">The sequence shown here is derived from an EMBL/GenBank/DDBJ whole genome shotgun (WGS) entry which is preliminary data.</text>
</comment>
<name>A0A8J7LWV2_9RHOB</name>
<organism evidence="1 2">
    <name type="scientific">Sedimentitalea arenosa</name>
    <dbReference type="NCBI Taxonomy" id="2798803"/>
    <lineage>
        <taxon>Bacteria</taxon>
        <taxon>Pseudomonadati</taxon>
        <taxon>Pseudomonadota</taxon>
        <taxon>Alphaproteobacteria</taxon>
        <taxon>Rhodobacterales</taxon>
        <taxon>Paracoccaceae</taxon>
        <taxon>Sedimentitalea</taxon>
    </lineage>
</organism>
<gene>
    <name evidence="1" type="ORF">JF290_14430</name>
</gene>
<dbReference type="EMBL" id="JAELVR010000010">
    <property type="protein sequence ID" value="MBJ6372726.1"/>
    <property type="molecule type" value="Genomic_DNA"/>
</dbReference>
<reference evidence="1" key="1">
    <citation type="submission" date="2020-12" db="EMBL/GenBank/DDBJ databases">
        <title>Sedimentitalea sp. nov., isolated from sand in Incheon.</title>
        <authorList>
            <person name="Kim W."/>
        </authorList>
    </citation>
    <scope>NUCLEOTIDE SEQUENCE</scope>
    <source>
        <strain evidence="1">CAU 1593</strain>
    </source>
</reference>
<dbReference type="AlphaFoldDB" id="A0A8J7LWV2"/>